<evidence type="ECO:0000313" key="2">
    <source>
        <dbReference type="EMBL" id="CAG5085295.1"/>
    </source>
</evidence>
<dbReference type="EMBL" id="OU015584">
    <property type="protein sequence ID" value="CAG5085295.1"/>
    <property type="molecule type" value="Genomic_DNA"/>
</dbReference>
<keyword evidence="3" id="KW-1185">Reference proteome</keyword>
<feature type="region of interest" description="Disordered" evidence="1">
    <location>
        <begin position="305"/>
        <end position="352"/>
    </location>
</feature>
<accession>A0A916JPC8</accession>
<feature type="compositionally biased region" description="Low complexity" evidence="1">
    <location>
        <begin position="308"/>
        <end position="348"/>
    </location>
</feature>
<protein>
    <submittedName>
        <fullName evidence="2">Uncharacterized protein</fullName>
    </submittedName>
</protein>
<name>A0A916JPC8_9FLAO</name>
<feature type="region of interest" description="Disordered" evidence="1">
    <location>
        <begin position="146"/>
        <end position="181"/>
    </location>
</feature>
<dbReference type="AlphaFoldDB" id="A0A916JPC8"/>
<proteinExistence type="predicted"/>
<reference evidence="2" key="1">
    <citation type="submission" date="2021-04" db="EMBL/GenBank/DDBJ databases">
        <authorList>
            <person name="Rodrigo-Torres L."/>
            <person name="Arahal R. D."/>
            <person name="Lucena T."/>
        </authorList>
    </citation>
    <scope>NUCLEOTIDE SEQUENCE</scope>
    <source>
        <strain evidence="2">AS29M-1</strain>
    </source>
</reference>
<dbReference type="Proteomes" id="UP000683507">
    <property type="component" value="Chromosome"/>
</dbReference>
<dbReference type="KEGG" id="ptan:CRYO30217_02715"/>
<evidence type="ECO:0000256" key="1">
    <source>
        <dbReference type="SAM" id="MobiDB-lite"/>
    </source>
</evidence>
<organism evidence="2 3">
    <name type="scientific">Parvicella tangerina</name>
    <dbReference type="NCBI Taxonomy" id="2829795"/>
    <lineage>
        <taxon>Bacteria</taxon>
        <taxon>Pseudomonadati</taxon>
        <taxon>Bacteroidota</taxon>
        <taxon>Flavobacteriia</taxon>
        <taxon>Flavobacteriales</taxon>
        <taxon>Parvicellaceae</taxon>
        <taxon>Parvicella</taxon>
    </lineage>
</organism>
<gene>
    <name evidence="2" type="ORF">CRYO30217_02715</name>
</gene>
<evidence type="ECO:0000313" key="3">
    <source>
        <dbReference type="Proteomes" id="UP000683507"/>
    </source>
</evidence>
<dbReference type="RefSeq" id="WP_258542923.1">
    <property type="nucleotide sequence ID" value="NZ_OU015584.1"/>
</dbReference>
<sequence length="448" mass="47700">MVKSLFISINLVGLAMLPFLFVGNVSVEHQAPSEMDAGGEVEVTITLNKGAITGPARLKLDFADAEGLEAEGIDNAGASFSFSEGSALFIWYSIQPDEQLTLTYKLKADANASGTKTISGTFSYLDEEERKKLEIPTIIVDVKGGSVASSETNGGGETTENTTTETDGNEGGATSNEASQDVVDVTCSRSIEKDGDSYLVTIDVTKGQNGGFARIKDNVPAGFSAEAVENAGAVFKFVDDAAKFLWTSLPKDEETVQVKYRLFPESAGPGMYDLIGEFSGEFMIVDDKPTSVEIPLGSFEVDGDVVINNDGGDNNNGTNDQNDGGADANNGGSDSNDGGTSTDAGTTTSIPTGNGDVMYKVQVMAAHRTVSNSYIKKHYGYGGSIDIENHEGWVKYTTGSYGVYKEARDKRNGLSSYNFPGPFVTAYKQGERISVQEALNLTNQEWIQ</sequence>